<accession>A0AB34JEZ1</accession>
<dbReference type="GO" id="GO:0003688">
    <property type="term" value="F:DNA replication origin binding"/>
    <property type="evidence" value="ECO:0007669"/>
    <property type="project" value="TreeGrafter"/>
</dbReference>
<dbReference type="GO" id="GO:0005664">
    <property type="term" value="C:nuclear origin of replication recognition complex"/>
    <property type="evidence" value="ECO:0007669"/>
    <property type="project" value="InterPro"/>
</dbReference>
<dbReference type="InterPro" id="IPR045667">
    <property type="entry name" value="ORC3_N"/>
</dbReference>
<organism evidence="2 3">
    <name type="scientific">Prymnesium parvum</name>
    <name type="common">Toxic golden alga</name>
    <dbReference type="NCBI Taxonomy" id="97485"/>
    <lineage>
        <taxon>Eukaryota</taxon>
        <taxon>Haptista</taxon>
        <taxon>Haptophyta</taxon>
        <taxon>Prymnesiophyceae</taxon>
        <taxon>Prymnesiales</taxon>
        <taxon>Prymnesiaceae</taxon>
        <taxon>Prymnesium</taxon>
    </lineage>
</organism>
<keyword evidence="3" id="KW-1185">Reference proteome</keyword>
<dbReference type="GO" id="GO:0005656">
    <property type="term" value="C:nuclear pre-replicative complex"/>
    <property type="evidence" value="ECO:0007669"/>
    <property type="project" value="TreeGrafter"/>
</dbReference>
<dbReference type="Proteomes" id="UP001515480">
    <property type="component" value="Unassembled WGS sequence"/>
</dbReference>
<evidence type="ECO:0000313" key="2">
    <source>
        <dbReference type="EMBL" id="KAL1519488.1"/>
    </source>
</evidence>
<dbReference type="Pfam" id="PF07034">
    <property type="entry name" value="ORC3_N"/>
    <property type="match status" value="1"/>
</dbReference>
<sequence>MASAPCFLTLPIDGEVAPHRDGFTLFHGESQDFADARHAAYQACAAELQHVVDDVFDRLNQNEFERIAECLKCSRRELQQQWTADQNVQLTPPYTQVLNDFIYAMTSTRTISGQEPLPLALVFVLPSGAEALQSLLSRSTLVLLQAHKFALATTERAVDQVFSRLLQVQQLHYCLIDHFRSNALSYFVPLRTSIPSNASCGDKRSILGVRASSQASKQLAESLDAICSNLSLCQIDALYSLPSVASALDAIPDARGLQARADVLKAELPRWLQRMGFARVRRACAMRFARADGNKPLYPAYTAAALRDSH</sequence>
<protein>
    <recommendedName>
        <fullName evidence="1">Origin recognition complex subunit 3 N-terminal domain-containing protein</fullName>
    </recommendedName>
</protein>
<dbReference type="GO" id="GO:0006270">
    <property type="term" value="P:DNA replication initiation"/>
    <property type="evidence" value="ECO:0007669"/>
    <property type="project" value="TreeGrafter"/>
</dbReference>
<proteinExistence type="predicted"/>
<feature type="domain" description="Origin recognition complex subunit 3 N-terminal" evidence="1">
    <location>
        <begin position="95"/>
        <end position="167"/>
    </location>
</feature>
<reference evidence="2 3" key="1">
    <citation type="journal article" date="2024" name="Science">
        <title>Giant polyketide synthase enzymes in the biosynthesis of giant marine polyether toxins.</title>
        <authorList>
            <person name="Fallon T.R."/>
            <person name="Shende V.V."/>
            <person name="Wierzbicki I.H."/>
            <person name="Pendleton A.L."/>
            <person name="Watervoot N.F."/>
            <person name="Auber R.P."/>
            <person name="Gonzalez D.J."/>
            <person name="Wisecaver J.H."/>
            <person name="Moore B.S."/>
        </authorList>
    </citation>
    <scope>NUCLEOTIDE SEQUENCE [LARGE SCALE GENOMIC DNA]</scope>
    <source>
        <strain evidence="2 3">12B1</strain>
    </source>
</reference>
<evidence type="ECO:0000259" key="1">
    <source>
        <dbReference type="Pfam" id="PF07034"/>
    </source>
</evidence>
<dbReference type="PANTHER" id="PTHR12748:SF0">
    <property type="entry name" value="ORIGIN RECOGNITION COMPLEX SUBUNIT 3"/>
    <property type="match status" value="1"/>
</dbReference>
<dbReference type="GO" id="GO:0031261">
    <property type="term" value="C:DNA replication preinitiation complex"/>
    <property type="evidence" value="ECO:0007669"/>
    <property type="project" value="TreeGrafter"/>
</dbReference>
<evidence type="ECO:0000313" key="3">
    <source>
        <dbReference type="Proteomes" id="UP001515480"/>
    </source>
</evidence>
<gene>
    <name evidence="2" type="ORF">AB1Y20_023006</name>
</gene>
<name>A0AB34JEZ1_PRYPA</name>
<dbReference type="InterPro" id="IPR020795">
    <property type="entry name" value="ORC3"/>
</dbReference>
<dbReference type="AlphaFoldDB" id="A0AB34JEZ1"/>
<dbReference type="PANTHER" id="PTHR12748">
    <property type="entry name" value="ORIGIN RECOGNITION COMPLEX SUBUNIT 3"/>
    <property type="match status" value="1"/>
</dbReference>
<dbReference type="EMBL" id="JBGBPQ010000009">
    <property type="protein sequence ID" value="KAL1519488.1"/>
    <property type="molecule type" value="Genomic_DNA"/>
</dbReference>
<comment type="caution">
    <text evidence="2">The sequence shown here is derived from an EMBL/GenBank/DDBJ whole genome shotgun (WGS) entry which is preliminary data.</text>
</comment>